<dbReference type="NCBIfam" id="NF002761">
    <property type="entry name" value="PRK02821.1"/>
    <property type="match status" value="1"/>
</dbReference>
<protein>
    <recommendedName>
        <fullName evidence="3">RNA-binding protein KhpA</fullName>
    </recommendedName>
    <alternativeName>
        <fullName evidence="3">KH-domain protein A</fullName>
    </alternativeName>
</protein>
<keyword evidence="5" id="KW-1185">Reference proteome</keyword>
<proteinExistence type="inferred from homology"/>
<keyword evidence="2 3" id="KW-0694">RNA-binding</keyword>
<sequence length="81" mass="9170">MSMLQEALEHLVRGIVDYPEDVQVELRNNRRGEMLSVHVNPDDLGRVIGRKGRTANALRTVVEGLAGYSVRVDVVDTDRRR</sequence>
<evidence type="ECO:0000256" key="3">
    <source>
        <dbReference type="HAMAP-Rule" id="MF_00088"/>
    </source>
</evidence>
<dbReference type="PANTHER" id="PTHR34654:SF1">
    <property type="entry name" value="RNA-BINDING PROTEIN KHPA"/>
    <property type="match status" value="1"/>
</dbReference>
<dbReference type="SUPFAM" id="SSF54814">
    <property type="entry name" value="Prokaryotic type KH domain (KH-domain type II)"/>
    <property type="match status" value="1"/>
</dbReference>
<gene>
    <name evidence="3" type="primary">khpA</name>
    <name evidence="4" type="ORF">J2S62_001169</name>
</gene>
<dbReference type="InterPro" id="IPR009019">
    <property type="entry name" value="KH_sf_prok-type"/>
</dbReference>
<evidence type="ECO:0000313" key="5">
    <source>
        <dbReference type="Proteomes" id="UP001183794"/>
    </source>
</evidence>
<dbReference type="HAMAP" id="MF_00088">
    <property type="entry name" value="KhpA"/>
    <property type="match status" value="1"/>
</dbReference>
<evidence type="ECO:0000256" key="2">
    <source>
        <dbReference type="ARBA" id="ARBA00022884"/>
    </source>
</evidence>
<dbReference type="InterPro" id="IPR020627">
    <property type="entry name" value="KhpA"/>
</dbReference>
<evidence type="ECO:0000256" key="1">
    <source>
        <dbReference type="ARBA" id="ARBA00022490"/>
    </source>
</evidence>
<dbReference type="Proteomes" id="UP001183794">
    <property type="component" value="Unassembled WGS sequence"/>
</dbReference>
<comment type="similarity">
    <text evidence="3">Belongs to the KhpA RNA-binding protein family.</text>
</comment>
<dbReference type="Gene3D" id="3.30.300.20">
    <property type="match status" value="1"/>
</dbReference>
<dbReference type="Pfam" id="PF13083">
    <property type="entry name" value="KH_KhpA-B"/>
    <property type="match status" value="1"/>
</dbReference>
<dbReference type="CDD" id="cd22533">
    <property type="entry name" value="KH-II_YlqC-like"/>
    <property type="match status" value="1"/>
</dbReference>
<keyword evidence="1 3" id="KW-0963">Cytoplasm</keyword>
<comment type="subcellular location">
    <subcellularLocation>
        <location evidence="3">Cytoplasm</location>
    </subcellularLocation>
</comment>
<reference evidence="4 5" key="1">
    <citation type="submission" date="2023-07" db="EMBL/GenBank/DDBJ databases">
        <title>Sequencing the genomes of 1000 actinobacteria strains.</title>
        <authorList>
            <person name="Klenk H.-P."/>
        </authorList>
    </citation>
    <scope>NUCLEOTIDE SEQUENCE [LARGE SCALE GENOMIC DNA]</scope>
    <source>
        <strain evidence="4 5">DSM 22966</strain>
    </source>
</reference>
<dbReference type="EMBL" id="JAVDYJ010000001">
    <property type="protein sequence ID" value="MDR7346912.1"/>
    <property type="molecule type" value="Genomic_DNA"/>
</dbReference>
<comment type="caution">
    <text evidence="4">The sequence shown here is derived from an EMBL/GenBank/DDBJ whole genome shotgun (WGS) entry which is preliminary data.</text>
</comment>
<dbReference type="PANTHER" id="PTHR34654">
    <property type="entry name" value="UPF0109 PROTEIN SCO5592"/>
    <property type="match status" value="1"/>
</dbReference>
<name>A0ABU2AZY6_9MICC</name>
<dbReference type="RefSeq" id="WP_407649909.1">
    <property type="nucleotide sequence ID" value="NZ_JAVDYJ010000001.1"/>
</dbReference>
<accession>A0ABU2AZY6</accession>
<dbReference type="InterPro" id="IPR015946">
    <property type="entry name" value="KH_dom-like_a/b"/>
</dbReference>
<evidence type="ECO:0000313" key="4">
    <source>
        <dbReference type="EMBL" id="MDR7346912.1"/>
    </source>
</evidence>
<organism evidence="4 5">
    <name type="scientific">Enteractinococcus fodinae</name>
    <dbReference type="NCBI Taxonomy" id="684663"/>
    <lineage>
        <taxon>Bacteria</taxon>
        <taxon>Bacillati</taxon>
        <taxon>Actinomycetota</taxon>
        <taxon>Actinomycetes</taxon>
        <taxon>Micrococcales</taxon>
        <taxon>Micrococcaceae</taxon>
    </lineage>
</organism>
<comment type="function">
    <text evidence="3">A probable RNA-binding protein.</text>
</comment>